<keyword evidence="3" id="KW-0614">Plasmid</keyword>
<keyword evidence="4" id="KW-1185">Reference proteome</keyword>
<gene>
    <name evidence="3" type="ORF">DENOEST_P0137</name>
</gene>
<dbReference type="EMBL" id="LR778302">
    <property type="protein sequence ID" value="CAB1371295.1"/>
    <property type="molecule type" value="Genomic_DNA"/>
</dbReference>
<geneLocation type="plasmid" evidence="3 4">
    <name>pI</name>
</geneLocation>
<evidence type="ECO:0000313" key="4">
    <source>
        <dbReference type="Proteomes" id="UP000515733"/>
    </source>
</evidence>
<dbReference type="Pfam" id="PF03743">
    <property type="entry name" value="TrbI"/>
    <property type="match status" value="1"/>
</dbReference>
<dbReference type="KEGG" id="doe:DENOEST_P0137"/>
<dbReference type="InterPro" id="IPR005498">
    <property type="entry name" value="T4SS_VirB10/TraB/TrbI"/>
</dbReference>
<dbReference type="Proteomes" id="UP000515733">
    <property type="component" value="Plasmid pI"/>
</dbReference>
<keyword evidence="2" id="KW-0472">Membrane</keyword>
<dbReference type="RefSeq" id="WP_183148392.1">
    <property type="nucleotide sequence ID" value="NZ_LR778302.1"/>
</dbReference>
<proteinExistence type="predicted"/>
<sequence>MSDPNAQVRKRQYMLIGAAAGILGLMGAGMFLFDSTPASYREKPKTVTITAPGSLEDRDAWRAQQAAREKSNETLISEVKNQLRQQDDLIKKQAKELEDLKSGKSRLPGATDSTRPPTDGAVLQQPLPVQSAGQGGAGQRVLTPPTGPRPAGATATGAPLNAPLNQTIEPPKRQLEIIQFGTIGKGNNALNAGSPGGNTEVVGFPVDEKAKKYGTTQGTDSRRQIEFIPAGSFVRVAMLNGIDAPTGGQAQGNPLPVAFHVLDPANLPSKYKLDIKDCRVIGAAWGDLSSERSMIRLETLSCVLGNGETVEMAIKGQAIGEDGKAGLRGRLVTKQGQLLANALFAGALSGIGRAFQQSATTTNTSGLGTTQTIDPDKVGQAAIGGGVGQAGTMLAQYYLKAADKLFPVIETDGGRTIELLVTKGAVYTGKADVREDYRGLLKRTGSNSRRYEDD</sequence>
<evidence type="ECO:0000256" key="1">
    <source>
        <dbReference type="SAM" id="MobiDB-lite"/>
    </source>
</evidence>
<feature type="compositionally biased region" description="Low complexity" evidence="1">
    <location>
        <begin position="149"/>
        <end position="164"/>
    </location>
</feature>
<reference evidence="3 4" key="1">
    <citation type="submission" date="2020-03" db="EMBL/GenBank/DDBJ databases">
        <authorList>
            <consortium name="Genoscope - CEA"/>
            <person name="William W."/>
        </authorList>
    </citation>
    <scope>NUCLEOTIDE SEQUENCE [LARGE SCALE GENOMIC DNA]</scope>
    <source>
        <strain evidence="4">DSM 16959</strain>
        <plasmid evidence="3 4">pI</plasmid>
    </source>
</reference>
<evidence type="ECO:0000256" key="2">
    <source>
        <dbReference type="SAM" id="Phobius"/>
    </source>
</evidence>
<keyword evidence="2" id="KW-0812">Transmembrane</keyword>
<evidence type="ECO:0000313" key="3">
    <source>
        <dbReference type="EMBL" id="CAB1371295.1"/>
    </source>
</evidence>
<feature type="region of interest" description="Disordered" evidence="1">
    <location>
        <begin position="96"/>
        <end position="168"/>
    </location>
</feature>
<dbReference type="CDD" id="cd16430">
    <property type="entry name" value="TraB"/>
    <property type="match status" value="1"/>
</dbReference>
<organism evidence="3 4">
    <name type="scientific">Denitratisoma oestradiolicum</name>
    <dbReference type="NCBI Taxonomy" id="311182"/>
    <lineage>
        <taxon>Bacteria</taxon>
        <taxon>Pseudomonadati</taxon>
        <taxon>Pseudomonadota</taxon>
        <taxon>Betaproteobacteria</taxon>
        <taxon>Nitrosomonadales</taxon>
        <taxon>Sterolibacteriaceae</taxon>
        <taxon>Denitratisoma</taxon>
    </lineage>
</organism>
<feature type="transmembrane region" description="Helical" evidence="2">
    <location>
        <begin position="12"/>
        <end position="33"/>
    </location>
</feature>
<name>A0A6S6Y1P7_9PROT</name>
<dbReference type="AlphaFoldDB" id="A0A6S6Y1P7"/>
<protein>
    <submittedName>
        <fullName evidence="3">TraB pilus assembly family protein</fullName>
    </submittedName>
</protein>
<accession>A0A6S6Y1P7</accession>
<keyword evidence="2" id="KW-1133">Transmembrane helix</keyword>